<feature type="domain" description="CheW-like" evidence="1">
    <location>
        <begin position="1"/>
        <end position="168"/>
    </location>
</feature>
<reference evidence="3" key="1">
    <citation type="submission" date="2018-11" db="EMBL/GenBank/DDBJ databases">
        <title>FDA dAtabase for Regulatory Grade micrObial Sequences (FDA-ARGOS): Supporting development and validation of Infectious Disease Dx tests.</title>
        <authorList>
            <person name="Goldberg B."/>
            <person name="Campos J."/>
            <person name="Tallon L."/>
            <person name="Sadzewicz L."/>
            <person name="Zhao X."/>
            <person name="Vavikolanu K."/>
            <person name="Mehta A."/>
            <person name="Aluvathingal J."/>
            <person name="Nadendla S."/>
            <person name="Geyer C."/>
            <person name="Nandy P."/>
            <person name="Yan Y."/>
            <person name="Sichtig H."/>
        </authorList>
    </citation>
    <scope>NUCLEOTIDE SEQUENCE [LARGE SCALE GENOMIC DNA]</scope>
    <source>
        <strain evidence="3">FDAARGOS_614</strain>
    </source>
</reference>
<dbReference type="Proteomes" id="UP000270411">
    <property type="component" value="Chromosome 2"/>
</dbReference>
<protein>
    <submittedName>
        <fullName evidence="2">Chemotaxis protein CheW</fullName>
    </submittedName>
</protein>
<organism evidence="2 3">
    <name type="scientific">Cupriavidus pauculus</name>
    <dbReference type="NCBI Taxonomy" id="82633"/>
    <lineage>
        <taxon>Bacteria</taxon>
        <taxon>Pseudomonadati</taxon>
        <taxon>Pseudomonadota</taxon>
        <taxon>Betaproteobacteria</taxon>
        <taxon>Burkholderiales</taxon>
        <taxon>Burkholderiaceae</taxon>
        <taxon>Cupriavidus</taxon>
    </lineage>
</organism>
<sequence>MALFLLFRIGPDYYAIDSGEVAEVLPLTATKQIPGAPAWVCGLMVRAGQPVPVIDVTALATGTPAGARTSTRTVLVNYRRPAPMSRTAETADFIDQADPATAAETAPAARLLGLRLEYATDTLRCDPASFVDSGIDPGQARYLGPVRHDARGLVQWVRVADLLPEAVHTMLFPDALPA</sequence>
<evidence type="ECO:0000313" key="3">
    <source>
        <dbReference type="Proteomes" id="UP000270411"/>
    </source>
</evidence>
<gene>
    <name evidence="2" type="ORF">EHF44_19960</name>
</gene>
<dbReference type="EMBL" id="CP033970">
    <property type="protein sequence ID" value="AZG15739.1"/>
    <property type="molecule type" value="Genomic_DNA"/>
</dbReference>
<dbReference type="OrthoDB" id="21913at2"/>
<proteinExistence type="predicted"/>
<dbReference type="PROSITE" id="PS50851">
    <property type="entry name" value="CHEW"/>
    <property type="match status" value="1"/>
</dbReference>
<dbReference type="GO" id="GO:0007165">
    <property type="term" value="P:signal transduction"/>
    <property type="evidence" value="ECO:0007669"/>
    <property type="project" value="InterPro"/>
</dbReference>
<dbReference type="RefSeq" id="WP_124685472.1">
    <property type="nucleotide sequence ID" value="NZ_CP033970.1"/>
</dbReference>
<name>A0A3G8H5Y7_9BURK</name>
<dbReference type="KEGG" id="cpau:EHF44_19960"/>
<dbReference type="Gene3D" id="2.30.30.40">
    <property type="entry name" value="SH3 Domains"/>
    <property type="match status" value="1"/>
</dbReference>
<dbReference type="GO" id="GO:0006935">
    <property type="term" value="P:chemotaxis"/>
    <property type="evidence" value="ECO:0007669"/>
    <property type="project" value="InterPro"/>
</dbReference>
<dbReference type="InterPro" id="IPR036061">
    <property type="entry name" value="CheW-like_dom_sf"/>
</dbReference>
<dbReference type="SUPFAM" id="SSF50341">
    <property type="entry name" value="CheW-like"/>
    <property type="match status" value="1"/>
</dbReference>
<evidence type="ECO:0000313" key="2">
    <source>
        <dbReference type="EMBL" id="AZG15739.1"/>
    </source>
</evidence>
<evidence type="ECO:0000259" key="1">
    <source>
        <dbReference type="PROSITE" id="PS50851"/>
    </source>
</evidence>
<accession>A0A3G8H5Y7</accession>
<dbReference type="InterPro" id="IPR002545">
    <property type="entry name" value="CheW-lke_dom"/>
</dbReference>
<dbReference type="SMART" id="SM00260">
    <property type="entry name" value="CheW"/>
    <property type="match status" value="1"/>
</dbReference>
<dbReference type="Gene3D" id="2.40.50.180">
    <property type="entry name" value="CheA-289, Domain 4"/>
    <property type="match status" value="1"/>
</dbReference>
<dbReference type="Pfam" id="PF01584">
    <property type="entry name" value="CheW"/>
    <property type="match status" value="1"/>
</dbReference>
<dbReference type="AlphaFoldDB" id="A0A3G8H5Y7"/>